<evidence type="ECO:0000256" key="4">
    <source>
        <dbReference type="SAM" id="MobiDB-lite"/>
    </source>
</evidence>
<feature type="transmembrane region" description="Helical" evidence="5">
    <location>
        <begin position="318"/>
        <end position="340"/>
    </location>
</feature>
<dbReference type="SUPFAM" id="SSF103473">
    <property type="entry name" value="MFS general substrate transporter"/>
    <property type="match status" value="1"/>
</dbReference>
<dbReference type="InterPro" id="IPR011701">
    <property type="entry name" value="MFS"/>
</dbReference>
<evidence type="ECO:0000256" key="3">
    <source>
        <dbReference type="ARBA" id="ARBA00023136"/>
    </source>
</evidence>
<dbReference type="STRING" id="402881.Plav_2825"/>
<name>A7HWZ9_PARL1</name>
<dbReference type="EMBL" id="CP000774">
    <property type="protein sequence ID" value="ABS64432.1"/>
    <property type="molecule type" value="Genomic_DNA"/>
</dbReference>
<dbReference type="PANTHER" id="PTHR23521:SF3">
    <property type="entry name" value="MFS TRANSPORTER"/>
    <property type="match status" value="1"/>
</dbReference>
<dbReference type="PROSITE" id="PS50850">
    <property type="entry name" value="MFS"/>
    <property type="match status" value="1"/>
</dbReference>
<dbReference type="InterPro" id="IPR047200">
    <property type="entry name" value="MFS_YcaD-like"/>
</dbReference>
<keyword evidence="2 5" id="KW-1133">Transmembrane helix</keyword>
<evidence type="ECO:0000313" key="8">
    <source>
        <dbReference type="Proteomes" id="UP000006377"/>
    </source>
</evidence>
<evidence type="ECO:0000256" key="5">
    <source>
        <dbReference type="SAM" id="Phobius"/>
    </source>
</evidence>
<dbReference type="GO" id="GO:0022857">
    <property type="term" value="F:transmembrane transporter activity"/>
    <property type="evidence" value="ECO:0007669"/>
    <property type="project" value="InterPro"/>
</dbReference>
<dbReference type="CDD" id="cd17477">
    <property type="entry name" value="MFS_YcaD_like"/>
    <property type="match status" value="1"/>
</dbReference>
<proteinExistence type="predicted"/>
<dbReference type="eggNOG" id="COG2814">
    <property type="taxonomic scope" value="Bacteria"/>
</dbReference>
<keyword evidence="8" id="KW-1185">Reference proteome</keyword>
<feature type="domain" description="Major facilitator superfamily (MFS) profile" evidence="6">
    <location>
        <begin position="227"/>
        <end position="413"/>
    </location>
</feature>
<dbReference type="InterPro" id="IPR036259">
    <property type="entry name" value="MFS_trans_sf"/>
</dbReference>
<feature type="transmembrane region" description="Helical" evidence="5">
    <location>
        <begin position="124"/>
        <end position="146"/>
    </location>
</feature>
<accession>A7HWZ9</accession>
<dbReference type="Pfam" id="PF07690">
    <property type="entry name" value="MFS_1"/>
    <property type="match status" value="2"/>
</dbReference>
<organism evidence="7 8">
    <name type="scientific">Parvibaculum lavamentivorans (strain DS-1 / DSM 13023 / NCIMB 13966)</name>
    <dbReference type="NCBI Taxonomy" id="402881"/>
    <lineage>
        <taxon>Bacteria</taxon>
        <taxon>Pseudomonadati</taxon>
        <taxon>Pseudomonadota</taxon>
        <taxon>Alphaproteobacteria</taxon>
        <taxon>Hyphomicrobiales</taxon>
        <taxon>Parvibaculaceae</taxon>
        <taxon>Parvibaculum</taxon>
    </lineage>
</organism>
<dbReference type="Gene3D" id="1.20.1250.20">
    <property type="entry name" value="MFS general substrate transporter like domains"/>
    <property type="match status" value="2"/>
</dbReference>
<feature type="transmembrane region" description="Helical" evidence="5">
    <location>
        <begin position="218"/>
        <end position="241"/>
    </location>
</feature>
<reference evidence="7 8" key="1">
    <citation type="journal article" date="2011" name="Stand. Genomic Sci.">
        <title>Complete genome sequence of Parvibaculum lavamentivorans type strain (DS-1(T)).</title>
        <authorList>
            <person name="Schleheck D."/>
            <person name="Weiss M."/>
            <person name="Pitluck S."/>
            <person name="Bruce D."/>
            <person name="Land M.L."/>
            <person name="Han S."/>
            <person name="Saunders E."/>
            <person name="Tapia R."/>
            <person name="Detter C."/>
            <person name="Brettin T."/>
            <person name="Han J."/>
            <person name="Woyke T."/>
            <person name="Goodwin L."/>
            <person name="Pennacchio L."/>
            <person name="Nolan M."/>
            <person name="Cook A.M."/>
            <person name="Kjelleberg S."/>
            <person name="Thomas T."/>
        </authorList>
    </citation>
    <scope>NUCLEOTIDE SEQUENCE [LARGE SCALE GENOMIC DNA]</scope>
    <source>
        <strain evidence="8">DS-1 / DSM 13023 / NCIMB 13966</strain>
    </source>
</reference>
<evidence type="ECO:0000259" key="6">
    <source>
        <dbReference type="PROSITE" id="PS50850"/>
    </source>
</evidence>
<dbReference type="PANTHER" id="PTHR23521">
    <property type="entry name" value="TRANSPORTER MFS SUPERFAMILY"/>
    <property type="match status" value="1"/>
</dbReference>
<feature type="transmembrane region" description="Helical" evidence="5">
    <location>
        <begin position="292"/>
        <end position="312"/>
    </location>
</feature>
<protein>
    <submittedName>
        <fullName evidence="7">Major facilitator superfamily MFS_1</fullName>
    </submittedName>
</protein>
<sequence>MRHIPNARQIPPPKKEETMQAPDAPLTPAERRRSLVAVIACISVVGMGLGVSIPLLALMMERNGVPASIIGLNTAMPALATFLFTPFIAGLLRRTSAISFLLACILLSALAMPAYYLFPNVWLWFPIRFLNGLAFTGLFVVSEFWINTLAEEKNRGRLIGIYGTVLSCGFASGPVMLFLVGTEGLAPFATTGALIAAAALPLLLFGRGLAPSITEKPSHAFTTFLVAAPAATMAGFVYGATETNIFNLLPIYSVRIGMTEQTAAFVLSIFAAGNILCQIPIGLWADRVNRRFVLLFCATVGLLGSLAIPFAAGSLWLFAPTLFIFGGVVAGLYTVGLTLLGERFRGANLASANAAFVMMYSTGALIAPPLSGAAMDLWDPHGLILAMAAICALYVAVAGWRYVTAPRPVLPED</sequence>
<feature type="region of interest" description="Disordered" evidence="4">
    <location>
        <begin position="1"/>
        <end position="24"/>
    </location>
</feature>
<keyword evidence="1 5" id="KW-0812">Transmembrane</keyword>
<dbReference type="AlphaFoldDB" id="A7HWZ9"/>
<gene>
    <name evidence="7" type="ordered locus">Plav_2825</name>
</gene>
<evidence type="ECO:0000256" key="1">
    <source>
        <dbReference type="ARBA" id="ARBA00022692"/>
    </source>
</evidence>
<dbReference type="KEGG" id="pla:Plav_2825"/>
<evidence type="ECO:0000256" key="2">
    <source>
        <dbReference type="ARBA" id="ARBA00022989"/>
    </source>
</evidence>
<feature type="transmembrane region" description="Helical" evidence="5">
    <location>
        <begin position="35"/>
        <end position="57"/>
    </location>
</feature>
<keyword evidence="3 5" id="KW-0472">Membrane</keyword>
<feature type="transmembrane region" description="Helical" evidence="5">
    <location>
        <begin position="261"/>
        <end position="285"/>
    </location>
</feature>
<feature type="transmembrane region" description="Helical" evidence="5">
    <location>
        <begin position="383"/>
        <end position="403"/>
    </location>
</feature>
<feature type="transmembrane region" description="Helical" evidence="5">
    <location>
        <begin position="99"/>
        <end position="118"/>
    </location>
</feature>
<dbReference type="InterPro" id="IPR020846">
    <property type="entry name" value="MFS_dom"/>
</dbReference>
<dbReference type="GO" id="GO:0005886">
    <property type="term" value="C:plasma membrane"/>
    <property type="evidence" value="ECO:0007669"/>
    <property type="project" value="TreeGrafter"/>
</dbReference>
<dbReference type="HOGENOM" id="CLU_035018_0_0_5"/>
<dbReference type="Proteomes" id="UP000006377">
    <property type="component" value="Chromosome"/>
</dbReference>
<evidence type="ECO:0000313" key="7">
    <source>
        <dbReference type="EMBL" id="ABS64432.1"/>
    </source>
</evidence>
<feature type="transmembrane region" description="Helical" evidence="5">
    <location>
        <begin position="158"/>
        <end position="179"/>
    </location>
</feature>
<feature type="transmembrane region" description="Helical" evidence="5">
    <location>
        <begin position="185"/>
        <end position="206"/>
    </location>
</feature>
<feature type="transmembrane region" description="Helical" evidence="5">
    <location>
        <begin position="352"/>
        <end position="371"/>
    </location>
</feature>
<feature type="transmembrane region" description="Helical" evidence="5">
    <location>
        <begin position="69"/>
        <end position="92"/>
    </location>
</feature>